<dbReference type="PROSITE" id="PS01264">
    <property type="entry name" value="TBOX_2"/>
    <property type="match status" value="1"/>
</dbReference>
<evidence type="ECO:0000313" key="8">
    <source>
        <dbReference type="Proteomes" id="UP000269396"/>
    </source>
</evidence>
<keyword evidence="3 6" id="KW-0238">DNA-binding</keyword>
<dbReference type="GO" id="GO:0000978">
    <property type="term" value="F:RNA polymerase II cis-regulatory region sequence-specific DNA binding"/>
    <property type="evidence" value="ECO:0007669"/>
    <property type="project" value="InterPro"/>
</dbReference>
<dbReference type="InterPro" id="IPR036960">
    <property type="entry name" value="T-box_sf"/>
</dbReference>
<dbReference type="InterPro" id="IPR001699">
    <property type="entry name" value="TF_T-box"/>
</dbReference>
<comment type="subcellular location">
    <subcellularLocation>
        <location evidence="1 6">Nucleus</location>
    </subcellularLocation>
</comment>
<keyword evidence="8" id="KW-1185">Reference proteome</keyword>
<keyword evidence="4" id="KW-0804">Transcription</keyword>
<dbReference type="PANTHER" id="PTHR11267:SF181">
    <property type="entry name" value="OPTOMOTOR-BLIND PROTEIN"/>
    <property type="match status" value="1"/>
</dbReference>
<keyword evidence="2" id="KW-0805">Transcription regulation</keyword>
<evidence type="ECO:0000256" key="1">
    <source>
        <dbReference type="ARBA" id="ARBA00004123"/>
    </source>
</evidence>
<proteinExistence type="predicted"/>
<evidence type="ECO:0000256" key="2">
    <source>
        <dbReference type="ARBA" id="ARBA00023015"/>
    </source>
</evidence>
<comment type="caution">
    <text evidence="6">Lacks conserved residue(s) required for the propagation of feature annotation.</text>
</comment>
<evidence type="ECO:0000313" key="7">
    <source>
        <dbReference type="EMBL" id="VDP76746.1"/>
    </source>
</evidence>
<evidence type="ECO:0000256" key="5">
    <source>
        <dbReference type="ARBA" id="ARBA00023242"/>
    </source>
</evidence>
<dbReference type="SUPFAM" id="SSF49417">
    <property type="entry name" value="p53-like transcription factors"/>
    <property type="match status" value="1"/>
</dbReference>
<dbReference type="AlphaFoldDB" id="A0A183PVC8"/>
<sequence length="80" mass="9460">MNFLGKGDPQITPRIHLHPDGIASGTYWMRQAILFDKLKLTNNPFDQNGHVSVYLHKVFFLKQKKSLIDYWFFISFIFID</sequence>
<dbReference type="GO" id="GO:0001708">
    <property type="term" value="P:cell fate specification"/>
    <property type="evidence" value="ECO:0007669"/>
    <property type="project" value="TreeGrafter"/>
</dbReference>
<dbReference type="Proteomes" id="UP000269396">
    <property type="component" value="Unassembled WGS sequence"/>
</dbReference>
<reference evidence="7 8" key="1">
    <citation type="submission" date="2018-11" db="EMBL/GenBank/DDBJ databases">
        <authorList>
            <consortium name="Pathogen Informatics"/>
        </authorList>
    </citation>
    <scope>NUCLEOTIDE SEQUENCE [LARGE SCALE GENOMIC DNA]</scope>
    <source>
        <strain>Denwood</strain>
        <strain evidence="8">Zambia</strain>
    </source>
</reference>
<gene>
    <name evidence="7" type="ORF">SMTD_LOCUS18314</name>
</gene>
<dbReference type="GO" id="GO:0005634">
    <property type="term" value="C:nucleus"/>
    <property type="evidence" value="ECO:0007669"/>
    <property type="project" value="UniProtKB-SubCell"/>
</dbReference>
<keyword evidence="5 6" id="KW-0539">Nucleus</keyword>
<dbReference type="InterPro" id="IPR018186">
    <property type="entry name" value="TF_T-box_CS"/>
</dbReference>
<dbReference type="InterPro" id="IPR046360">
    <property type="entry name" value="T-box_DNA-bd"/>
</dbReference>
<evidence type="ECO:0000256" key="3">
    <source>
        <dbReference type="ARBA" id="ARBA00023125"/>
    </source>
</evidence>
<name>A0A183PVC8_9TREM</name>
<dbReference type="InterPro" id="IPR008967">
    <property type="entry name" value="p53-like_TF_DNA-bd_sf"/>
</dbReference>
<dbReference type="GO" id="GO:0000981">
    <property type="term" value="F:DNA-binding transcription factor activity, RNA polymerase II-specific"/>
    <property type="evidence" value="ECO:0007669"/>
    <property type="project" value="TreeGrafter"/>
</dbReference>
<dbReference type="PROSITE" id="PS50252">
    <property type="entry name" value="TBOX_3"/>
    <property type="match status" value="1"/>
</dbReference>
<dbReference type="GO" id="GO:0000785">
    <property type="term" value="C:chromatin"/>
    <property type="evidence" value="ECO:0007669"/>
    <property type="project" value="TreeGrafter"/>
</dbReference>
<dbReference type="STRING" id="31246.A0A183PVC8"/>
<dbReference type="PANTHER" id="PTHR11267">
    <property type="entry name" value="T-BOX PROTEIN-RELATED"/>
    <property type="match status" value="1"/>
</dbReference>
<evidence type="ECO:0000256" key="6">
    <source>
        <dbReference type="PROSITE-ProRule" id="PRU00201"/>
    </source>
</evidence>
<dbReference type="Gene3D" id="2.60.40.820">
    <property type="entry name" value="Transcription factor, T-box"/>
    <property type="match status" value="1"/>
</dbReference>
<evidence type="ECO:0000256" key="4">
    <source>
        <dbReference type="ARBA" id="ARBA00023163"/>
    </source>
</evidence>
<organism evidence="7 8">
    <name type="scientific">Schistosoma mattheei</name>
    <dbReference type="NCBI Taxonomy" id="31246"/>
    <lineage>
        <taxon>Eukaryota</taxon>
        <taxon>Metazoa</taxon>
        <taxon>Spiralia</taxon>
        <taxon>Lophotrochozoa</taxon>
        <taxon>Platyhelminthes</taxon>
        <taxon>Trematoda</taxon>
        <taxon>Digenea</taxon>
        <taxon>Strigeidida</taxon>
        <taxon>Schistosomatoidea</taxon>
        <taxon>Schistosomatidae</taxon>
        <taxon>Schistosoma</taxon>
    </lineage>
</organism>
<protein>
    <submittedName>
        <fullName evidence="7">Uncharacterized protein</fullName>
    </submittedName>
</protein>
<dbReference type="EMBL" id="UZAL01040256">
    <property type="protein sequence ID" value="VDP76746.1"/>
    <property type="molecule type" value="Genomic_DNA"/>
</dbReference>
<accession>A0A183PVC8</accession>
<dbReference type="Pfam" id="PF00907">
    <property type="entry name" value="T-box"/>
    <property type="match status" value="1"/>
</dbReference>
<dbReference type="GO" id="GO:0045893">
    <property type="term" value="P:positive regulation of DNA-templated transcription"/>
    <property type="evidence" value="ECO:0007669"/>
    <property type="project" value="InterPro"/>
</dbReference>